<organism evidence="5 6">
    <name type="scientific">Paraclostridium sordellii</name>
    <name type="common">Clostridium sordellii</name>
    <dbReference type="NCBI Taxonomy" id="1505"/>
    <lineage>
        <taxon>Bacteria</taxon>
        <taxon>Bacillati</taxon>
        <taxon>Bacillota</taxon>
        <taxon>Clostridia</taxon>
        <taxon>Peptostreptococcales</taxon>
        <taxon>Peptostreptococcaceae</taxon>
        <taxon>Paraclostridium</taxon>
    </lineage>
</organism>
<dbReference type="EMBL" id="CDNY01000003">
    <property type="protein sequence ID" value="CEO32506.1"/>
    <property type="molecule type" value="Genomic_DNA"/>
</dbReference>
<dbReference type="Pfam" id="PF08239">
    <property type="entry name" value="SH3_3"/>
    <property type="match status" value="1"/>
</dbReference>
<dbReference type="InterPro" id="IPR002508">
    <property type="entry name" value="MurNAc-LAA_cat"/>
</dbReference>
<dbReference type="RefSeq" id="WP_057548950.1">
    <property type="nucleotide sequence ID" value="NZ_CDNY01000003.1"/>
</dbReference>
<evidence type="ECO:0000256" key="1">
    <source>
        <dbReference type="ARBA" id="ARBA00022801"/>
    </source>
</evidence>
<keyword evidence="2" id="KW-0961">Cell wall biogenesis/degradation</keyword>
<evidence type="ECO:0000313" key="5">
    <source>
        <dbReference type="EMBL" id="CEO32506.1"/>
    </source>
</evidence>
<dbReference type="SMART" id="SM00646">
    <property type="entry name" value="Ami_3"/>
    <property type="match status" value="1"/>
</dbReference>
<feature type="signal peptide" evidence="3">
    <location>
        <begin position="1"/>
        <end position="28"/>
    </location>
</feature>
<evidence type="ECO:0000256" key="2">
    <source>
        <dbReference type="ARBA" id="ARBA00023316"/>
    </source>
</evidence>
<evidence type="ECO:0000259" key="4">
    <source>
        <dbReference type="PROSITE" id="PS51781"/>
    </source>
</evidence>
<dbReference type="InterPro" id="IPR050695">
    <property type="entry name" value="N-acetylmuramoyl_amidase_3"/>
</dbReference>
<accession>A0A9P1L0W0</accession>
<gene>
    <name evidence="5" type="primary">lytC_1</name>
    <name evidence="5" type="ORF">UMC4404_04861</name>
</gene>
<dbReference type="SMART" id="SM00287">
    <property type="entry name" value="SH3b"/>
    <property type="match status" value="1"/>
</dbReference>
<evidence type="ECO:0000313" key="6">
    <source>
        <dbReference type="Proteomes" id="UP000049685"/>
    </source>
</evidence>
<feature type="domain" description="SH3b" evidence="4">
    <location>
        <begin position="212"/>
        <end position="274"/>
    </location>
</feature>
<keyword evidence="1 5" id="KW-0378">Hydrolase</keyword>
<sequence length="274" mass="30263">MKIKTIRRSIAAMIISSTFISGMTVAHADGYKVFIDAGHGGRDNGSSYGDRIEDKINLQIANKLEAKLKKSGIDVEVSRYNDSYVSLSERTKKSNLSDADMFISIHQNAADDITANGVETYYYNDVNKNLAKDIQKNLLTSTKGQDRGVRKGNLQVLRDNEKPAVLVECGFISGNQDGKKLNTSEYQDKIADGIVAGVKENLGLKTFGIGVKSNKNIAIALEDNVKIRSGRGYTFNQIGNLSKGQKVELIDTKFDWHKIKFDGKYGYVSSVYVK</sequence>
<dbReference type="GO" id="GO:0071555">
    <property type="term" value="P:cell wall organization"/>
    <property type="evidence" value="ECO:0007669"/>
    <property type="project" value="UniProtKB-KW"/>
</dbReference>
<comment type="caution">
    <text evidence="5">The sequence shown here is derived from an EMBL/GenBank/DDBJ whole genome shotgun (WGS) entry which is preliminary data.</text>
</comment>
<protein>
    <submittedName>
        <fullName evidence="5">N-acetylmuramoyl-L-alanine amidase</fullName>
        <ecNumber evidence="5">3.5.1.28</ecNumber>
    </submittedName>
</protein>
<dbReference type="Pfam" id="PF01520">
    <property type="entry name" value="Amidase_3"/>
    <property type="match status" value="1"/>
</dbReference>
<dbReference type="Gene3D" id="2.30.30.40">
    <property type="entry name" value="SH3 Domains"/>
    <property type="match status" value="1"/>
</dbReference>
<dbReference type="PROSITE" id="PS51781">
    <property type="entry name" value="SH3B"/>
    <property type="match status" value="1"/>
</dbReference>
<feature type="chain" id="PRO_5040237969" evidence="3">
    <location>
        <begin position="29"/>
        <end position="274"/>
    </location>
</feature>
<dbReference type="Proteomes" id="UP000049685">
    <property type="component" value="Unassembled WGS sequence"/>
</dbReference>
<name>A0A9P1L0W0_PARSO</name>
<dbReference type="InterPro" id="IPR003646">
    <property type="entry name" value="SH3-like_bac-type"/>
</dbReference>
<keyword evidence="3" id="KW-0732">Signal</keyword>
<proteinExistence type="predicted"/>
<reference evidence="6" key="1">
    <citation type="submission" date="2015-01" db="EMBL/GenBank/DDBJ databases">
        <authorList>
            <person name="Aslett A.Martin."/>
            <person name="De Silva Nishadi"/>
        </authorList>
    </citation>
    <scope>NUCLEOTIDE SEQUENCE [LARGE SCALE GENOMIC DNA]</scope>
    <source>
        <strain evidence="6">UMC4404</strain>
    </source>
</reference>
<dbReference type="GO" id="GO:0009253">
    <property type="term" value="P:peptidoglycan catabolic process"/>
    <property type="evidence" value="ECO:0007669"/>
    <property type="project" value="InterPro"/>
</dbReference>
<dbReference type="GO" id="GO:0030288">
    <property type="term" value="C:outer membrane-bounded periplasmic space"/>
    <property type="evidence" value="ECO:0007669"/>
    <property type="project" value="TreeGrafter"/>
</dbReference>
<dbReference type="EC" id="3.5.1.28" evidence="5"/>
<dbReference type="CDD" id="cd02696">
    <property type="entry name" value="MurNAc-LAA"/>
    <property type="match status" value="1"/>
</dbReference>
<evidence type="ECO:0000256" key="3">
    <source>
        <dbReference type="SAM" id="SignalP"/>
    </source>
</evidence>
<dbReference type="SUPFAM" id="SSF53187">
    <property type="entry name" value="Zn-dependent exopeptidases"/>
    <property type="match status" value="1"/>
</dbReference>
<dbReference type="Gene3D" id="3.40.630.40">
    <property type="entry name" value="Zn-dependent exopeptidases"/>
    <property type="match status" value="1"/>
</dbReference>
<dbReference type="AlphaFoldDB" id="A0A9P1L0W0"/>
<dbReference type="PANTHER" id="PTHR30404">
    <property type="entry name" value="N-ACETYLMURAMOYL-L-ALANINE AMIDASE"/>
    <property type="match status" value="1"/>
</dbReference>
<dbReference type="GO" id="GO:0008745">
    <property type="term" value="F:N-acetylmuramoyl-L-alanine amidase activity"/>
    <property type="evidence" value="ECO:0007669"/>
    <property type="project" value="UniProtKB-EC"/>
</dbReference>
<dbReference type="PANTHER" id="PTHR30404:SF0">
    <property type="entry name" value="N-ACETYLMURAMOYL-L-ALANINE AMIDASE AMIC"/>
    <property type="match status" value="1"/>
</dbReference>